<reference evidence="7" key="1">
    <citation type="submission" date="2022-11" db="UniProtKB">
        <authorList>
            <consortium name="WormBaseParasite"/>
        </authorList>
    </citation>
    <scope>IDENTIFICATION</scope>
</reference>
<accession>A0A914VXR4</accession>
<evidence type="ECO:0000256" key="2">
    <source>
        <dbReference type="ARBA" id="ARBA00022833"/>
    </source>
</evidence>
<evidence type="ECO:0000256" key="3">
    <source>
        <dbReference type="PROSITE-ProRule" id="PRU00175"/>
    </source>
</evidence>
<evidence type="ECO:0000313" key="6">
    <source>
        <dbReference type="Proteomes" id="UP000887566"/>
    </source>
</evidence>
<keyword evidence="4" id="KW-0732">Signal</keyword>
<evidence type="ECO:0000256" key="4">
    <source>
        <dbReference type="SAM" id="SignalP"/>
    </source>
</evidence>
<dbReference type="WBParaSite" id="PSAMB.scaffold26size110003.g641.t1">
    <property type="protein sequence ID" value="PSAMB.scaffold26size110003.g641.t1"/>
    <property type="gene ID" value="PSAMB.scaffold26size110003.g641"/>
</dbReference>
<name>A0A914VXR4_9BILA</name>
<dbReference type="Gene3D" id="3.50.30.30">
    <property type="match status" value="1"/>
</dbReference>
<protein>
    <submittedName>
        <fullName evidence="7">RING-type domain-containing protein</fullName>
    </submittedName>
</protein>
<dbReference type="PANTHER" id="PTHR16200">
    <property type="entry name" value="RING ZINC FINGER"/>
    <property type="match status" value="1"/>
</dbReference>
<feature type="signal peptide" evidence="4">
    <location>
        <begin position="1"/>
        <end position="21"/>
    </location>
</feature>
<dbReference type="GO" id="GO:0008270">
    <property type="term" value="F:zinc ion binding"/>
    <property type="evidence" value="ECO:0007669"/>
    <property type="project" value="UniProtKB-KW"/>
</dbReference>
<proteinExistence type="predicted"/>
<dbReference type="InterPro" id="IPR051073">
    <property type="entry name" value="ZNRF3_Arkadia_E3_ligases"/>
</dbReference>
<dbReference type="SMART" id="SM00184">
    <property type="entry name" value="RING"/>
    <property type="match status" value="1"/>
</dbReference>
<dbReference type="AlphaFoldDB" id="A0A914VXR4"/>
<feature type="domain" description="RING-type" evidence="5">
    <location>
        <begin position="312"/>
        <end position="353"/>
    </location>
</feature>
<dbReference type="InterPro" id="IPR001841">
    <property type="entry name" value="Znf_RING"/>
</dbReference>
<keyword evidence="6" id="KW-1185">Reference proteome</keyword>
<keyword evidence="1 3" id="KW-0863">Zinc-finger</keyword>
<keyword evidence="1 3" id="KW-0479">Metal-binding</keyword>
<sequence length="365" mass="40129">MALLAGVFVLHSLMNLMTAFAAETNTTKMRTVLVEFVDESCVECGLKTNRTVNTAEGVLLSPMKVESVESADKDVEGSAAVHVACDGTECLPSTFNSPFVAILQYPNADVAHRSIIGAQVHQAILWGASAVILLTKGADAVDHWQFNDTFIRPVILITENVSNIIVALARSSRLMVVLTEKISTDAVHLPTRLTLWALCGRQTALVKNRRGDEIWEGTVCMEPPAGSSHPSEWTTVAVLGSVFGLLLLLNVIGQEPGVLVSWLVVHDGRALAQTESERHRMATKVLERLRSVKLTLSSLMELAVDNERLEACAICLEEYALDQVMRILPCNHSFHQTCVDPWIIKRQICPLCKREIVLPITPFDR</sequence>
<dbReference type="Pfam" id="PF13639">
    <property type="entry name" value="zf-RING_2"/>
    <property type="match status" value="1"/>
</dbReference>
<dbReference type="SUPFAM" id="SSF57850">
    <property type="entry name" value="RING/U-box"/>
    <property type="match status" value="1"/>
</dbReference>
<evidence type="ECO:0000259" key="5">
    <source>
        <dbReference type="PROSITE" id="PS50089"/>
    </source>
</evidence>
<organism evidence="6 7">
    <name type="scientific">Plectus sambesii</name>
    <dbReference type="NCBI Taxonomy" id="2011161"/>
    <lineage>
        <taxon>Eukaryota</taxon>
        <taxon>Metazoa</taxon>
        <taxon>Ecdysozoa</taxon>
        <taxon>Nematoda</taxon>
        <taxon>Chromadorea</taxon>
        <taxon>Plectida</taxon>
        <taxon>Plectina</taxon>
        <taxon>Plectoidea</taxon>
        <taxon>Plectidae</taxon>
        <taxon>Plectus</taxon>
    </lineage>
</organism>
<dbReference type="Gene3D" id="3.30.40.10">
    <property type="entry name" value="Zinc/RING finger domain, C3HC4 (zinc finger)"/>
    <property type="match status" value="1"/>
</dbReference>
<feature type="chain" id="PRO_5037043316" evidence="4">
    <location>
        <begin position="22"/>
        <end position="365"/>
    </location>
</feature>
<dbReference type="CDD" id="cd16454">
    <property type="entry name" value="RING-H2_PA-TM-RING"/>
    <property type="match status" value="1"/>
</dbReference>
<dbReference type="PROSITE" id="PS50089">
    <property type="entry name" value="ZF_RING_2"/>
    <property type="match status" value="1"/>
</dbReference>
<dbReference type="Proteomes" id="UP000887566">
    <property type="component" value="Unplaced"/>
</dbReference>
<evidence type="ECO:0000313" key="7">
    <source>
        <dbReference type="WBParaSite" id="PSAMB.scaffold26size110003.g641.t1"/>
    </source>
</evidence>
<dbReference type="InterPro" id="IPR013083">
    <property type="entry name" value="Znf_RING/FYVE/PHD"/>
</dbReference>
<keyword evidence="2" id="KW-0862">Zinc</keyword>
<evidence type="ECO:0000256" key="1">
    <source>
        <dbReference type="ARBA" id="ARBA00022771"/>
    </source>
</evidence>